<dbReference type="PANTHER" id="PTHR34054:SF6">
    <property type="entry name" value="TRANSMEMBRANE PROTEIN"/>
    <property type="match status" value="1"/>
</dbReference>
<feature type="compositionally biased region" description="Basic and acidic residues" evidence="1">
    <location>
        <begin position="72"/>
        <end position="84"/>
    </location>
</feature>
<protein>
    <submittedName>
        <fullName evidence="2">Uncharacterized protein</fullName>
    </submittedName>
</protein>
<dbReference type="PANTHER" id="PTHR34054">
    <property type="entry name" value="EXPRESSED PROTEIN"/>
    <property type="match status" value="1"/>
</dbReference>
<dbReference type="EMBL" id="BT146538">
    <property type="protein sequence ID" value="AFK46332.1"/>
    <property type="molecule type" value="mRNA"/>
</dbReference>
<proteinExistence type="evidence at transcript level"/>
<name>I3T1E0_LOTJA</name>
<feature type="region of interest" description="Disordered" evidence="1">
    <location>
        <begin position="64"/>
        <end position="84"/>
    </location>
</feature>
<organism evidence="2">
    <name type="scientific">Lotus japonicus</name>
    <name type="common">Lotus corniculatus var. japonicus</name>
    <dbReference type="NCBI Taxonomy" id="34305"/>
    <lineage>
        <taxon>Eukaryota</taxon>
        <taxon>Viridiplantae</taxon>
        <taxon>Streptophyta</taxon>
        <taxon>Embryophyta</taxon>
        <taxon>Tracheophyta</taxon>
        <taxon>Spermatophyta</taxon>
        <taxon>Magnoliopsida</taxon>
        <taxon>eudicotyledons</taxon>
        <taxon>Gunneridae</taxon>
        <taxon>Pentapetalae</taxon>
        <taxon>rosids</taxon>
        <taxon>fabids</taxon>
        <taxon>Fabales</taxon>
        <taxon>Fabaceae</taxon>
        <taxon>Papilionoideae</taxon>
        <taxon>50 kb inversion clade</taxon>
        <taxon>NPAAA clade</taxon>
        <taxon>Hologalegina</taxon>
        <taxon>robinioid clade</taxon>
        <taxon>Loteae</taxon>
        <taxon>Lotus</taxon>
    </lineage>
</organism>
<sequence>MSLSGLVIALSVAFGCFLLALAAELCYLLWWKKRRTHTETEEEDHSNDAKGLLNGVCWKAPSTTNSVTVRSSEPENKSHEPDLELGKDVAGLKNFGEEGVECELMRLHNLAGPPRFLFTIKEESKEDLDSEDGRSRKGSRTRSLSDIMVATIDSPFLNPVASSPLKCSLDGLDSFKHQGFNPLFESSMESELNRFRSNSPPPKFKFLRDAEEKLYRRLIEEAQRKAKANGSVAESEAKVSLIQYQ</sequence>
<evidence type="ECO:0000313" key="2">
    <source>
        <dbReference type="EMBL" id="AFK46332.1"/>
    </source>
</evidence>
<feature type="region of interest" description="Disordered" evidence="1">
    <location>
        <begin position="226"/>
        <end position="245"/>
    </location>
</feature>
<dbReference type="AlphaFoldDB" id="I3T1E0"/>
<reference evidence="2" key="1">
    <citation type="submission" date="2012-05" db="EMBL/GenBank/DDBJ databases">
        <authorList>
            <person name="Krishnakumar V."/>
            <person name="Cheung F."/>
            <person name="Xiao Y."/>
            <person name="Chan A."/>
            <person name="Moskal W.A."/>
            <person name="Town C.D."/>
        </authorList>
    </citation>
    <scope>NUCLEOTIDE SEQUENCE</scope>
</reference>
<accession>I3T1E0</accession>
<dbReference type="InterPro" id="IPR045884">
    <property type="entry name" value="At5g59350-like"/>
</dbReference>
<evidence type="ECO:0000256" key="1">
    <source>
        <dbReference type="SAM" id="MobiDB-lite"/>
    </source>
</evidence>